<organism evidence="2 3">
    <name type="scientific">Clarias magur</name>
    <name type="common">Asian catfish</name>
    <name type="synonym">Macropteronotus magur</name>
    <dbReference type="NCBI Taxonomy" id="1594786"/>
    <lineage>
        <taxon>Eukaryota</taxon>
        <taxon>Metazoa</taxon>
        <taxon>Chordata</taxon>
        <taxon>Craniata</taxon>
        <taxon>Vertebrata</taxon>
        <taxon>Euteleostomi</taxon>
        <taxon>Actinopterygii</taxon>
        <taxon>Neopterygii</taxon>
        <taxon>Teleostei</taxon>
        <taxon>Ostariophysi</taxon>
        <taxon>Siluriformes</taxon>
        <taxon>Clariidae</taxon>
        <taxon>Clarias</taxon>
    </lineage>
</organism>
<sequence>KICSVHSNQEVLMGSSFTIYCIFKKNCDKLIYQDEMVLSDSSGNSTVAINIVNLTRTTTFTCKCVNEPEPCGADIVPGYPPAVPRNLTCIQEGEYGKVICTWKTGRETHIKTTSHLWLVMIPFSRVQGEPSVRYESVPVHDGTHSAAFPVSGSEHNFSVWVQARNSLNSANSTVLSFTLNEIVKPLIPKITKVECSSRQCRLYPNNTQNVQHVEIRYGEKQDSWSTVSLNVHTQNMNSTTHWTIPSLHPYSTYTFE</sequence>
<evidence type="ECO:0000259" key="1">
    <source>
        <dbReference type="PROSITE" id="PS50853"/>
    </source>
</evidence>
<dbReference type="Proteomes" id="UP000727407">
    <property type="component" value="Unassembled WGS sequence"/>
</dbReference>
<feature type="domain" description="Fibronectin type-III" evidence="1">
    <location>
        <begin position="184"/>
        <end position="256"/>
    </location>
</feature>
<keyword evidence="3" id="KW-1185">Reference proteome</keyword>
<dbReference type="InterPro" id="IPR013783">
    <property type="entry name" value="Ig-like_fold"/>
</dbReference>
<dbReference type="Gene3D" id="2.60.40.10">
    <property type="entry name" value="Immunoglobulins"/>
    <property type="match status" value="1"/>
</dbReference>
<gene>
    <name evidence="2" type="primary">il12rb2</name>
    <name evidence="2" type="ORF">DAT39_011229</name>
</gene>
<feature type="non-terminal residue" evidence="2">
    <location>
        <position position="1"/>
    </location>
</feature>
<dbReference type="InterPro" id="IPR003961">
    <property type="entry name" value="FN3_dom"/>
</dbReference>
<dbReference type="AlphaFoldDB" id="A0A8J4U559"/>
<comment type="caution">
    <text evidence="2">The sequence shown here is derived from an EMBL/GenBank/DDBJ whole genome shotgun (WGS) entry which is preliminary data.</text>
</comment>
<keyword evidence="2" id="KW-0675">Receptor</keyword>
<dbReference type="InterPro" id="IPR036116">
    <property type="entry name" value="FN3_sf"/>
</dbReference>
<dbReference type="PROSITE" id="PS50853">
    <property type="entry name" value="FN3"/>
    <property type="match status" value="1"/>
</dbReference>
<protein>
    <submittedName>
        <fullName evidence="2">Interleukin-12 receptor subunit beta-2</fullName>
    </submittedName>
</protein>
<evidence type="ECO:0000313" key="3">
    <source>
        <dbReference type="Proteomes" id="UP000727407"/>
    </source>
</evidence>
<name>A0A8J4U559_CLAMG</name>
<feature type="non-terminal residue" evidence="2">
    <location>
        <position position="256"/>
    </location>
</feature>
<evidence type="ECO:0000313" key="2">
    <source>
        <dbReference type="EMBL" id="KAF5899046.1"/>
    </source>
</evidence>
<dbReference type="OrthoDB" id="10005435at2759"/>
<reference evidence="2" key="1">
    <citation type="submission" date="2020-07" db="EMBL/GenBank/DDBJ databases">
        <title>Clarias magur genome sequencing, assembly and annotation.</title>
        <authorList>
            <person name="Kushwaha B."/>
            <person name="Kumar R."/>
            <person name="Das P."/>
            <person name="Joshi C.G."/>
            <person name="Kumar D."/>
            <person name="Nagpure N.S."/>
            <person name="Pandey M."/>
            <person name="Agarwal S."/>
            <person name="Srivastava S."/>
            <person name="Singh M."/>
            <person name="Sahoo L."/>
            <person name="Jayasankar P."/>
            <person name="Meher P.K."/>
            <person name="Koringa P.G."/>
            <person name="Iquebal M.A."/>
            <person name="Das S.P."/>
            <person name="Bit A."/>
            <person name="Patnaik S."/>
            <person name="Patel N."/>
            <person name="Shah T.M."/>
            <person name="Hinsu A."/>
            <person name="Jena J.K."/>
        </authorList>
    </citation>
    <scope>NUCLEOTIDE SEQUENCE</scope>
    <source>
        <strain evidence="2">CIFAMagur01</strain>
        <tissue evidence="2">Testis</tissue>
    </source>
</reference>
<dbReference type="EMBL" id="QNUK01000180">
    <property type="protein sequence ID" value="KAF5899046.1"/>
    <property type="molecule type" value="Genomic_DNA"/>
</dbReference>
<proteinExistence type="predicted"/>
<accession>A0A8J4U559</accession>
<dbReference type="SUPFAM" id="SSF49265">
    <property type="entry name" value="Fibronectin type III"/>
    <property type="match status" value="1"/>
</dbReference>